<dbReference type="Pfam" id="PF00042">
    <property type="entry name" value="Globin"/>
    <property type="match status" value="1"/>
</dbReference>
<dbReference type="InterPro" id="IPR012292">
    <property type="entry name" value="Globin/Proto"/>
</dbReference>
<dbReference type="InterPro" id="IPR001433">
    <property type="entry name" value="OxRdtase_FAD/NAD-bd"/>
</dbReference>
<evidence type="ECO:0000313" key="12">
    <source>
        <dbReference type="EMBL" id="KAJ5274943.1"/>
    </source>
</evidence>
<dbReference type="CDD" id="cd08922">
    <property type="entry name" value="FHb-globin"/>
    <property type="match status" value="1"/>
</dbReference>
<dbReference type="Pfam" id="PF00175">
    <property type="entry name" value="NAD_binding_1"/>
    <property type="match status" value="1"/>
</dbReference>
<dbReference type="PANTHER" id="PTHR43396:SF3">
    <property type="entry name" value="FLAVOHEMOPROTEIN"/>
    <property type="match status" value="1"/>
</dbReference>
<protein>
    <recommendedName>
        <fullName evidence="2">nitric oxide dioxygenase</fullName>
        <ecNumber evidence="2">1.14.12.17</ecNumber>
    </recommendedName>
</protein>
<comment type="similarity">
    <text evidence="1">In the C-terminal section; belongs to the flavoprotein pyridine nucleotide cytochrome reductase family.</text>
</comment>
<reference evidence="12 13" key="1">
    <citation type="journal article" date="2023" name="IMA Fungus">
        <title>Comparative genomic study of the Penicillium genus elucidates a diverse pangenome and 15 lateral gene transfer events.</title>
        <authorList>
            <person name="Petersen C."/>
            <person name="Sorensen T."/>
            <person name="Nielsen M.R."/>
            <person name="Sondergaard T.E."/>
            <person name="Sorensen J.L."/>
            <person name="Fitzpatrick D.A."/>
            <person name="Frisvad J.C."/>
            <person name="Nielsen K.L."/>
        </authorList>
    </citation>
    <scope>NUCLEOTIDE SEQUENCE [LARGE SCALE GENOMIC DNA]</scope>
    <source>
        <strain evidence="12 13">IBT 3361</strain>
    </source>
</reference>
<dbReference type="EC" id="1.14.12.17" evidence="2"/>
<keyword evidence="4" id="KW-0349">Heme</keyword>
<dbReference type="Proteomes" id="UP001220256">
    <property type="component" value="Unassembled WGS sequence"/>
</dbReference>
<dbReference type="InterPro" id="IPR017938">
    <property type="entry name" value="Riboflavin_synthase-like_b-brl"/>
</dbReference>
<sequence>MSAQVTIPARVLVGSALAYFIFNSINAIRNRPNLKHSPRPASLTPGQIEIIKATIPVLEEHGYTIASVFYQTLLAEHPELNEVFNTANQASGHQARALAGALYAYALHIDDLAALGPAVGLICNKHVSLYISPGDYEIVGEYLLRAMKDVLGSAFTKDIHDAWETAYGALANVLISREAALYKENSGWTTWRNFIVIRKNIESSEITSFYLKPTDNEPLPIFRPGQYISVKVDIPRLKYLQPRQYSLSDKPQSDFYRISVKKETGAGSTSGMDNPLGYVSSVLHDETKEGDVIQVSHPRGITPMMSILNTIVASSIDRKVHFIHGSRTTKARAFQDHVEALGKKHRNIQVTLFTVQLSDEDTKGITHHHAGRVNLEKLSSDADLYLDNKYTEYYVCGPEGFMSDTSAALRARSVTSDRIKLELFGTGGVSQ</sequence>
<dbReference type="InterPro" id="IPR000971">
    <property type="entry name" value="Globin"/>
</dbReference>
<feature type="domain" description="Globin" evidence="10">
    <location>
        <begin position="42"/>
        <end position="179"/>
    </location>
</feature>
<comment type="catalytic activity">
    <reaction evidence="8">
        <text>2 nitric oxide + NADH + 2 O2 = 2 nitrate + NAD(+) + H(+)</text>
        <dbReference type="Rhea" id="RHEA:19469"/>
        <dbReference type="ChEBI" id="CHEBI:15378"/>
        <dbReference type="ChEBI" id="CHEBI:15379"/>
        <dbReference type="ChEBI" id="CHEBI:16480"/>
        <dbReference type="ChEBI" id="CHEBI:17632"/>
        <dbReference type="ChEBI" id="CHEBI:57540"/>
        <dbReference type="ChEBI" id="CHEBI:57945"/>
        <dbReference type="EC" id="1.14.12.17"/>
    </reaction>
</comment>
<dbReference type="PANTHER" id="PTHR43396">
    <property type="entry name" value="FLAVOHEMOPROTEIN"/>
    <property type="match status" value="1"/>
</dbReference>
<dbReference type="Gene3D" id="3.40.50.80">
    <property type="entry name" value="Nucleotide-binding domain of ferredoxin-NADP reductase (FNR) module"/>
    <property type="match status" value="1"/>
</dbReference>
<dbReference type="SUPFAM" id="SSF63380">
    <property type="entry name" value="Riboflavin synthase domain-like"/>
    <property type="match status" value="1"/>
</dbReference>
<feature type="domain" description="FAD-binding FR-type" evidence="11">
    <location>
        <begin position="189"/>
        <end position="305"/>
    </location>
</feature>
<dbReference type="PROSITE" id="PS51384">
    <property type="entry name" value="FAD_FR"/>
    <property type="match status" value="1"/>
</dbReference>
<keyword evidence="7" id="KW-0520">NAD</keyword>
<gene>
    <name evidence="12" type="ORF">N7505_003488</name>
</gene>
<evidence type="ECO:0000259" key="10">
    <source>
        <dbReference type="PROSITE" id="PS01033"/>
    </source>
</evidence>
<comment type="catalytic activity">
    <reaction evidence="9">
        <text>2 nitric oxide + NADPH + 2 O2 = 2 nitrate + NADP(+) + H(+)</text>
        <dbReference type="Rhea" id="RHEA:19465"/>
        <dbReference type="ChEBI" id="CHEBI:15378"/>
        <dbReference type="ChEBI" id="CHEBI:15379"/>
        <dbReference type="ChEBI" id="CHEBI:16480"/>
        <dbReference type="ChEBI" id="CHEBI:17632"/>
        <dbReference type="ChEBI" id="CHEBI:57783"/>
        <dbReference type="ChEBI" id="CHEBI:58349"/>
        <dbReference type="EC" id="1.14.12.17"/>
    </reaction>
</comment>
<keyword evidence="13" id="KW-1185">Reference proteome</keyword>
<dbReference type="CDD" id="cd06184">
    <property type="entry name" value="flavohem_like_fad_nad_binding"/>
    <property type="match status" value="1"/>
</dbReference>
<evidence type="ECO:0000256" key="5">
    <source>
        <dbReference type="ARBA" id="ARBA00022723"/>
    </source>
</evidence>
<comment type="caution">
    <text evidence="12">The sequence shown here is derived from an EMBL/GenBank/DDBJ whole genome shotgun (WGS) entry which is preliminary data.</text>
</comment>
<dbReference type="PROSITE" id="PS01033">
    <property type="entry name" value="GLOBIN"/>
    <property type="match status" value="1"/>
</dbReference>
<keyword evidence="5" id="KW-0479">Metal-binding</keyword>
<accession>A0ABQ8WQJ2</accession>
<organism evidence="12 13">
    <name type="scientific">Penicillium chrysogenum</name>
    <name type="common">Penicillium notatum</name>
    <dbReference type="NCBI Taxonomy" id="5076"/>
    <lineage>
        <taxon>Eukaryota</taxon>
        <taxon>Fungi</taxon>
        <taxon>Dikarya</taxon>
        <taxon>Ascomycota</taxon>
        <taxon>Pezizomycotina</taxon>
        <taxon>Eurotiomycetes</taxon>
        <taxon>Eurotiomycetidae</taxon>
        <taxon>Eurotiales</taxon>
        <taxon>Aspergillaceae</taxon>
        <taxon>Penicillium</taxon>
        <taxon>Penicillium chrysogenum species complex</taxon>
    </lineage>
</organism>
<evidence type="ECO:0000256" key="7">
    <source>
        <dbReference type="ARBA" id="ARBA00023027"/>
    </source>
</evidence>
<evidence type="ECO:0000259" key="11">
    <source>
        <dbReference type="PROSITE" id="PS51384"/>
    </source>
</evidence>
<dbReference type="InterPro" id="IPR039261">
    <property type="entry name" value="FNR_nucleotide-bd"/>
</dbReference>
<evidence type="ECO:0000256" key="8">
    <source>
        <dbReference type="ARBA" id="ARBA00048649"/>
    </source>
</evidence>
<dbReference type="Gene3D" id="2.40.30.10">
    <property type="entry name" value="Translation factors"/>
    <property type="match status" value="1"/>
</dbReference>
<keyword evidence="3" id="KW-0216">Detoxification</keyword>
<dbReference type="SUPFAM" id="SSF46458">
    <property type="entry name" value="Globin-like"/>
    <property type="match status" value="1"/>
</dbReference>
<dbReference type="InterPro" id="IPR009050">
    <property type="entry name" value="Globin-like_sf"/>
</dbReference>
<evidence type="ECO:0000256" key="3">
    <source>
        <dbReference type="ARBA" id="ARBA00022575"/>
    </source>
</evidence>
<evidence type="ECO:0000256" key="2">
    <source>
        <dbReference type="ARBA" id="ARBA00012229"/>
    </source>
</evidence>
<dbReference type="InterPro" id="IPR017927">
    <property type="entry name" value="FAD-bd_FR_type"/>
</dbReference>
<evidence type="ECO:0000256" key="9">
    <source>
        <dbReference type="ARBA" id="ARBA00049433"/>
    </source>
</evidence>
<evidence type="ECO:0000256" key="6">
    <source>
        <dbReference type="ARBA" id="ARBA00023004"/>
    </source>
</evidence>
<dbReference type="EMBL" id="JAPVEB010000002">
    <property type="protein sequence ID" value="KAJ5274943.1"/>
    <property type="molecule type" value="Genomic_DNA"/>
</dbReference>
<keyword evidence="6" id="KW-0408">Iron</keyword>
<proteinExistence type="inferred from homology"/>
<name>A0ABQ8WQJ2_PENCH</name>
<dbReference type="Gene3D" id="1.10.490.10">
    <property type="entry name" value="Globins"/>
    <property type="match status" value="1"/>
</dbReference>
<evidence type="ECO:0000313" key="13">
    <source>
        <dbReference type="Proteomes" id="UP001220256"/>
    </source>
</evidence>
<dbReference type="PRINTS" id="PR00410">
    <property type="entry name" value="PHEHYDRXLASE"/>
</dbReference>
<dbReference type="SUPFAM" id="SSF52343">
    <property type="entry name" value="Ferredoxin reductase-like, C-terminal NADP-linked domain"/>
    <property type="match status" value="1"/>
</dbReference>
<evidence type="ECO:0000256" key="1">
    <source>
        <dbReference type="ARBA" id="ARBA00006401"/>
    </source>
</evidence>
<evidence type="ECO:0000256" key="4">
    <source>
        <dbReference type="ARBA" id="ARBA00022617"/>
    </source>
</evidence>